<dbReference type="Pfam" id="PF08818">
    <property type="entry name" value="DUF1801"/>
    <property type="match status" value="1"/>
</dbReference>
<reference evidence="3" key="1">
    <citation type="submission" date="2016-10" db="EMBL/GenBank/DDBJ databases">
        <authorList>
            <person name="Varghese N."/>
            <person name="Submissions S."/>
        </authorList>
    </citation>
    <scope>NUCLEOTIDE SEQUENCE [LARGE SCALE GENOMIC DNA]</scope>
    <source>
        <strain evidence="3">S6-262</strain>
    </source>
</reference>
<dbReference type="SUPFAM" id="SSF159888">
    <property type="entry name" value="YdhG-like"/>
    <property type="match status" value="1"/>
</dbReference>
<dbReference type="InterPro" id="IPR014922">
    <property type="entry name" value="YdhG-like"/>
</dbReference>
<accession>A0A1H8K0G5</accession>
<dbReference type="Proteomes" id="UP000199206">
    <property type="component" value="Unassembled WGS sequence"/>
</dbReference>
<proteinExistence type="predicted"/>
<dbReference type="RefSeq" id="WP_244501680.1">
    <property type="nucleotide sequence ID" value="NZ_FOCF01000018.1"/>
</dbReference>
<protein>
    <recommendedName>
        <fullName evidence="1">YdhG-like domain-containing protein</fullName>
    </recommendedName>
</protein>
<evidence type="ECO:0000313" key="2">
    <source>
        <dbReference type="EMBL" id="SEN86167.1"/>
    </source>
</evidence>
<dbReference type="AlphaFoldDB" id="A0A1H8K0G5"/>
<dbReference type="STRING" id="1166340.SAMN05192583_3731"/>
<organism evidence="2 3">
    <name type="scientific">Sphingomonas gellani</name>
    <dbReference type="NCBI Taxonomy" id="1166340"/>
    <lineage>
        <taxon>Bacteria</taxon>
        <taxon>Pseudomonadati</taxon>
        <taxon>Pseudomonadota</taxon>
        <taxon>Alphaproteobacteria</taxon>
        <taxon>Sphingomonadales</taxon>
        <taxon>Sphingomonadaceae</taxon>
        <taxon>Sphingomonas</taxon>
    </lineage>
</organism>
<sequence length="125" mass="13722">MTDPITRKIESLGDWRGDLLARVRHVIMSADPAITEEIKWRKPTNPLGVPTWSRGGIICTGESYKDKVKLTFMRGRDIDDPDGLFNVPANGVRRAVDLRDGDTLGTVALRALIRRAVAANLAGPS</sequence>
<evidence type="ECO:0000313" key="3">
    <source>
        <dbReference type="Proteomes" id="UP000199206"/>
    </source>
</evidence>
<gene>
    <name evidence="2" type="ORF">SAMN05192583_3731</name>
</gene>
<evidence type="ECO:0000259" key="1">
    <source>
        <dbReference type="Pfam" id="PF08818"/>
    </source>
</evidence>
<name>A0A1H8K0G5_9SPHN</name>
<keyword evidence="3" id="KW-1185">Reference proteome</keyword>
<dbReference type="EMBL" id="FOCF01000018">
    <property type="protein sequence ID" value="SEN86167.1"/>
    <property type="molecule type" value="Genomic_DNA"/>
</dbReference>
<feature type="domain" description="YdhG-like" evidence="1">
    <location>
        <begin position="17"/>
        <end position="117"/>
    </location>
</feature>